<evidence type="ECO:0000259" key="2">
    <source>
        <dbReference type="PROSITE" id="PS50927"/>
    </source>
</evidence>
<dbReference type="FunFam" id="2.90.10.10:FF:000004">
    <property type="entry name" value="G-type lectin S-receptor-like serine/threonine-protein kinase"/>
    <property type="match status" value="1"/>
</dbReference>
<evidence type="ECO:0000313" key="4">
    <source>
        <dbReference type="Proteomes" id="UP000811246"/>
    </source>
</evidence>
<feature type="signal peptide" evidence="1">
    <location>
        <begin position="1"/>
        <end position="19"/>
    </location>
</feature>
<dbReference type="PANTHER" id="PTHR32444:SF183">
    <property type="entry name" value="APPLE DOMAIN-CONTAINING PROTEIN"/>
    <property type="match status" value="1"/>
</dbReference>
<dbReference type="EMBL" id="CM031835">
    <property type="protein sequence ID" value="KAG6689465.1"/>
    <property type="molecule type" value="Genomic_DNA"/>
</dbReference>
<sequence length="146" mass="15933">MNAFACLFVYFLLFSLLETSIPLGSLTPSRSIRDGDTLGSTDGRFALGFFSPRSSKSRYVGIWYVISSGTVVWVANRNTPLKDHSGVLTVTNEGVLALLNGTHNIIWSTNTSRTVENPVAQLLDTGNLVVKDGNIDGPDRFFVAEF</sequence>
<feature type="chain" id="PRO_5037643773" description="Bulb-type lectin domain-containing protein" evidence="1">
    <location>
        <begin position="20"/>
        <end position="146"/>
    </location>
</feature>
<name>A0A922J082_CARIL</name>
<dbReference type="PANTHER" id="PTHR32444">
    <property type="entry name" value="BULB-TYPE LECTIN DOMAIN-CONTAINING PROTEIN"/>
    <property type="match status" value="1"/>
</dbReference>
<protein>
    <recommendedName>
        <fullName evidence="2">Bulb-type lectin domain-containing protein</fullName>
    </recommendedName>
</protein>
<feature type="domain" description="Bulb-type lectin" evidence="2">
    <location>
        <begin position="23"/>
        <end position="143"/>
    </location>
</feature>
<comment type="caution">
    <text evidence="3">The sequence shown here is derived from an EMBL/GenBank/DDBJ whole genome shotgun (WGS) entry which is preliminary data.</text>
</comment>
<reference evidence="3" key="1">
    <citation type="submission" date="2021-01" db="EMBL/GenBank/DDBJ databases">
        <authorList>
            <person name="Lovell J.T."/>
            <person name="Bentley N."/>
            <person name="Bhattarai G."/>
            <person name="Jenkins J.W."/>
            <person name="Sreedasyam A."/>
            <person name="Alarcon Y."/>
            <person name="Bock C."/>
            <person name="Boston L."/>
            <person name="Carlson J."/>
            <person name="Cervantes K."/>
            <person name="Clermont K."/>
            <person name="Krom N."/>
            <person name="Kubenka K."/>
            <person name="Mamidi S."/>
            <person name="Mattison C."/>
            <person name="Monteros M."/>
            <person name="Pisani C."/>
            <person name="Plott C."/>
            <person name="Rajasekar S."/>
            <person name="Rhein H.S."/>
            <person name="Rohla C."/>
            <person name="Song M."/>
            <person name="Hilaire R.S."/>
            <person name="Shu S."/>
            <person name="Wells L."/>
            <person name="Wang X."/>
            <person name="Webber J."/>
            <person name="Heerema R.J."/>
            <person name="Klein P."/>
            <person name="Conner P."/>
            <person name="Grauke L."/>
            <person name="Grimwood J."/>
            <person name="Schmutz J."/>
            <person name="Randall J.J."/>
        </authorList>
    </citation>
    <scope>NUCLEOTIDE SEQUENCE</scope>
    <source>
        <tissue evidence="3">Leaf</tissue>
    </source>
</reference>
<evidence type="ECO:0000256" key="1">
    <source>
        <dbReference type="SAM" id="SignalP"/>
    </source>
</evidence>
<dbReference type="Pfam" id="PF01453">
    <property type="entry name" value="B_lectin"/>
    <property type="match status" value="1"/>
</dbReference>
<proteinExistence type="predicted"/>
<dbReference type="Proteomes" id="UP000811246">
    <property type="component" value="Chromosome 11"/>
</dbReference>
<dbReference type="InterPro" id="IPR001480">
    <property type="entry name" value="Bulb-type_lectin_dom"/>
</dbReference>
<dbReference type="AlphaFoldDB" id="A0A922J082"/>
<keyword evidence="1" id="KW-0732">Signal</keyword>
<gene>
    <name evidence="3" type="ORF">I3842_11G176500</name>
</gene>
<dbReference type="PROSITE" id="PS50927">
    <property type="entry name" value="BULB_LECTIN"/>
    <property type="match status" value="1"/>
</dbReference>
<evidence type="ECO:0000313" key="3">
    <source>
        <dbReference type="EMBL" id="KAG6689465.1"/>
    </source>
</evidence>
<organism evidence="3 4">
    <name type="scientific">Carya illinoinensis</name>
    <name type="common">Pecan</name>
    <dbReference type="NCBI Taxonomy" id="32201"/>
    <lineage>
        <taxon>Eukaryota</taxon>
        <taxon>Viridiplantae</taxon>
        <taxon>Streptophyta</taxon>
        <taxon>Embryophyta</taxon>
        <taxon>Tracheophyta</taxon>
        <taxon>Spermatophyta</taxon>
        <taxon>Magnoliopsida</taxon>
        <taxon>eudicotyledons</taxon>
        <taxon>Gunneridae</taxon>
        <taxon>Pentapetalae</taxon>
        <taxon>rosids</taxon>
        <taxon>fabids</taxon>
        <taxon>Fagales</taxon>
        <taxon>Juglandaceae</taxon>
        <taxon>Carya</taxon>
    </lineage>
</organism>
<dbReference type="CDD" id="cd00028">
    <property type="entry name" value="B_lectin"/>
    <property type="match status" value="1"/>
</dbReference>
<accession>A0A922J082</accession>
<dbReference type="SMART" id="SM00108">
    <property type="entry name" value="B_lectin"/>
    <property type="match status" value="1"/>
</dbReference>